<dbReference type="Pfam" id="PF01979">
    <property type="entry name" value="Amidohydro_1"/>
    <property type="match status" value="1"/>
</dbReference>
<comment type="caution">
    <text evidence="5">The sequence shown here is derived from an EMBL/GenBank/DDBJ whole genome shotgun (WGS) entry which is preliminary data.</text>
</comment>
<gene>
    <name evidence="5" type="primary">mtaD_17</name>
    <name evidence="5" type="ORF">SDC9_89932</name>
</gene>
<keyword evidence="1" id="KW-0479">Metal-binding</keyword>
<reference evidence="5" key="1">
    <citation type="submission" date="2019-08" db="EMBL/GenBank/DDBJ databases">
        <authorList>
            <person name="Kucharzyk K."/>
            <person name="Murdoch R.W."/>
            <person name="Higgins S."/>
            <person name="Loffler F."/>
        </authorList>
    </citation>
    <scope>NUCLEOTIDE SEQUENCE</scope>
</reference>
<evidence type="ECO:0000256" key="3">
    <source>
        <dbReference type="ARBA" id="ARBA00022833"/>
    </source>
</evidence>
<dbReference type="PANTHER" id="PTHR43794:SF11">
    <property type="entry name" value="AMIDOHYDROLASE-RELATED DOMAIN-CONTAINING PROTEIN"/>
    <property type="match status" value="1"/>
</dbReference>
<dbReference type="InterPro" id="IPR011059">
    <property type="entry name" value="Metal-dep_hydrolase_composite"/>
</dbReference>
<dbReference type="Gene3D" id="3.20.20.140">
    <property type="entry name" value="Metal-dependent hydrolases"/>
    <property type="match status" value="1"/>
</dbReference>
<organism evidence="5">
    <name type="scientific">bioreactor metagenome</name>
    <dbReference type="NCBI Taxonomy" id="1076179"/>
    <lineage>
        <taxon>unclassified sequences</taxon>
        <taxon>metagenomes</taxon>
        <taxon>ecological metagenomes</taxon>
    </lineage>
</organism>
<dbReference type="GO" id="GO:0050270">
    <property type="term" value="F:S-adenosylhomocysteine deaminase activity"/>
    <property type="evidence" value="ECO:0007669"/>
    <property type="project" value="UniProtKB-EC"/>
</dbReference>
<dbReference type="GO" id="GO:0046872">
    <property type="term" value="F:metal ion binding"/>
    <property type="evidence" value="ECO:0007669"/>
    <property type="project" value="UniProtKB-KW"/>
</dbReference>
<dbReference type="InterPro" id="IPR032466">
    <property type="entry name" value="Metal_Hydrolase"/>
</dbReference>
<dbReference type="Gene3D" id="2.30.40.10">
    <property type="entry name" value="Urease, subunit C, domain 1"/>
    <property type="match status" value="1"/>
</dbReference>
<dbReference type="EMBL" id="VSSQ01010034">
    <property type="protein sequence ID" value="MPM43259.1"/>
    <property type="molecule type" value="Genomic_DNA"/>
</dbReference>
<dbReference type="CDD" id="cd01298">
    <property type="entry name" value="ATZ_TRZ_like"/>
    <property type="match status" value="1"/>
</dbReference>
<keyword evidence="2 5" id="KW-0378">Hydrolase</keyword>
<accession>A0A644ZQJ9</accession>
<evidence type="ECO:0000313" key="5">
    <source>
        <dbReference type="EMBL" id="MPM43259.1"/>
    </source>
</evidence>
<dbReference type="EC" id="3.5.4.28" evidence="5"/>
<dbReference type="InterPro" id="IPR006680">
    <property type="entry name" value="Amidohydro-rel"/>
</dbReference>
<name>A0A644ZQJ9_9ZZZZ</name>
<dbReference type="InterPro" id="IPR050287">
    <property type="entry name" value="MTA/SAH_deaminase"/>
</dbReference>
<dbReference type="SUPFAM" id="SSF51338">
    <property type="entry name" value="Composite domain of metallo-dependent hydrolases"/>
    <property type="match status" value="1"/>
</dbReference>
<dbReference type="SUPFAM" id="SSF51556">
    <property type="entry name" value="Metallo-dependent hydrolases"/>
    <property type="match status" value="1"/>
</dbReference>
<keyword evidence="3" id="KW-0862">Zinc</keyword>
<dbReference type="PANTHER" id="PTHR43794">
    <property type="entry name" value="AMINOHYDROLASE SSNA-RELATED"/>
    <property type="match status" value="1"/>
</dbReference>
<evidence type="ECO:0000259" key="4">
    <source>
        <dbReference type="Pfam" id="PF01979"/>
    </source>
</evidence>
<evidence type="ECO:0000256" key="1">
    <source>
        <dbReference type="ARBA" id="ARBA00022723"/>
    </source>
</evidence>
<feature type="domain" description="Amidohydrolase-related" evidence="4">
    <location>
        <begin position="47"/>
        <end position="392"/>
    </location>
</feature>
<dbReference type="FunFam" id="3.20.20.140:FF:000014">
    <property type="entry name" value="5-methylthioadenosine/S-adenosylhomocysteine deaminase"/>
    <property type="match status" value="1"/>
</dbReference>
<protein>
    <submittedName>
        <fullName evidence="5">5-methylthioadenosine/S-adenosylhomocysteine deaminase</fullName>
        <ecNumber evidence="5">3.5.4.28</ecNumber>
    </submittedName>
</protein>
<dbReference type="AlphaFoldDB" id="A0A644ZQJ9"/>
<evidence type="ECO:0000256" key="2">
    <source>
        <dbReference type="ARBA" id="ARBA00022801"/>
    </source>
</evidence>
<sequence>MNSILIKNILVNNCIQDILIEGDKISKISKDINFAASKVIDGQKMAAIPGFVNMHTHAAMTLMRGIGEDMSLMDWIYNKIWPVEKRLDDELVYWGTKLACLEMIKSGTVCFNDQYWNLSAAVEAVSEMGLRSVQPYVVLDLMDESRHDDIKKGCEKALEESAKWGEMNKFAIGVHAPYSVSEKMIRWSSDFARKNGLFLHIHLSETEVENADSVKLHGVSPTKYLQKLGVLGPEVIAAHCLWLDDDDIKILADKGVKAVHNINSNLKLASGYMFRYNEMRDAGVTVTLGTDGCASSNNLDMIEVMKTTALMQKAWRKDPTAMPLDELFTLATENGGKALGLKTGKLQEGYYADLSLIKLNTVAFTPNIDFLANLVYSAHGDCIDTLICNGQILMENRICAQENDILENVNRLYKKLL</sequence>
<proteinExistence type="predicted"/>